<gene>
    <name evidence="1" type="ORF">OBE_11520</name>
</gene>
<dbReference type="InterPro" id="IPR006944">
    <property type="entry name" value="Phage/GTA_portal"/>
</dbReference>
<dbReference type="AlphaFoldDB" id="K1SNU2"/>
<name>K1SNU2_9ZZZZ</name>
<reference evidence="1" key="1">
    <citation type="journal article" date="2013" name="Environ. Microbiol.">
        <title>Microbiota from the distal guts of lean and obese adolescents exhibit partial functional redundancy besides clear differences in community structure.</title>
        <authorList>
            <person name="Ferrer M."/>
            <person name="Ruiz A."/>
            <person name="Lanza F."/>
            <person name="Haange S.B."/>
            <person name="Oberbach A."/>
            <person name="Till H."/>
            <person name="Bargiela R."/>
            <person name="Campoy C."/>
            <person name="Segura M.T."/>
            <person name="Richter M."/>
            <person name="von Bergen M."/>
            <person name="Seifert J."/>
            <person name="Suarez A."/>
        </authorList>
    </citation>
    <scope>NUCLEOTIDE SEQUENCE</scope>
</reference>
<sequence>DSQRFIKNLYETGLTGKVAVEYTADLNEELRKKLISTIETATSANSALTFIPIPAGMKLNPLNLKLTDAQFLELKKYTALQIAGAFGIKPNQLNDYEKSSYANSEAQQQAFLTDTCWLF</sequence>
<accession>K1SNU2</accession>
<comment type="caution">
    <text evidence="1">The sequence shown here is derived from an EMBL/GenBank/DDBJ whole genome shotgun (WGS) entry which is preliminary data.</text>
</comment>
<protein>
    <submittedName>
        <fullName evidence="1">Phage portal protein, family</fullName>
    </submittedName>
</protein>
<evidence type="ECO:0000313" key="1">
    <source>
        <dbReference type="EMBL" id="EKC55530.1"/>
    </source>
</evidence>
<proteinExistence type="predicted"/>
<feature type="non-terminal residue" evidence="1">
    <location>
        <position position="1"/>
    </location>
</feature>
<organism evidence="1">
    <name type="scientific">human gut metagenome</name>
    <dbReference type="NCBI Taxonomy" id="408170"/>
    <lineage>
        <taxon>unclassified sequences</taxon>
        <taxon>metagenomes</taxon>
        <taxon>organismal metagenomes</taxon>
    </lineage>
</organism>
<dbReference type="EMBL" id="AJWZ01007935">
    <property type="protein sequence ID" value="EKC55530.1"/>
    <property type="molecule type" value="Genomic_DNA"/>
</dbReference>
<dbReference type="Pfam" id="PF04860">
    <property type="entry name" value="Phage_portal"/>
    <property type="match status" value="1"/>
</dbReference>